<dbReference type="AlphaFoldDB" id="A0A8B6G7F0"/>
<name>A0A8B6G7F0_MYTGA</name>
<sequence length="112" mass="12990">MVTLILVIAIISIRSFRQIRIYKEQLRRVNEMLPGTEFSTYTGIEVNNEEVNDSGYNELAVNTPRLLADCHENEIDPADEEMDYLVPEQHYHTIPEVEVHYAEACVEEHNVD</sequence>
<accession>A0A8B6G7F0</accession>
<evidence type="ECO:0000313" key="2">
    <source>
        <dbReference type="EMBL" id="VDI59714.1"/>
    </source>
</evidence>
<evidence type="ECO:0000313" key="3">
    <source>
        <dbReference type="Proteomes" id="UP000596742"/>
    </source>
</evidence>
<organism evidence="2 3">
    <name type="scientific">Mytilus galloprovincialis</name>
    <name type="common">Mediterranean mussel</name>
    <dbReference type="NCBI Taxonomy" id="29158"/>
    <lineage>
        <taxon>Eukaryota</taxon>
        <taxon>Metazoa</taxon>
        <taxon>Spiralia</taxon>
        <taxon>Lophotrochozoa</taxon>
        <taxon>Mollusca</taxon>
        <taxon>Bivalvia</taxon>
        <taxon>Autobranchia</taxon>
        <taxon>Pteriomorphia</taxon>
        <taxon>Mytilida</taxon>
        <taxon>Mytiloidea</taxon>
        <taxon>Mytilidae</taxon>
        <taxon>Mytilinae</taxon>
        <taxon>Mytilus</taxon>
    </lineage>
</organism>
<keyword evidence="1" id="KW-0732">Signal</keyword>
<reference evidence="2" key="1">
    <citation type="submission" date="2018-11" db="EMBL/GenBank/DDBJ databases">
        <authorList>
            <person name="Alioto T."/>
            <person name="Alioto T."/>
        </authorList>
    </citation>
    <scope>NUCLEOTIDE SEQUENCE</scope>
</reference>
<evidence type="ECO:0000256" key="1">
    <source>
        <dbReference type="SAM" id="SignalP"/>
    </source>
</evidence>
<comment type="caution">
    <text evidence="2">The sequence shown here is derived from an EMBL/GenBank/DDBJ whole genome shotgun (WGS) entry which is preliminary data.</text>
</comment>
<dbReference type="OrthoDB" id="6198551at2759"/>
<feature type="signal peptide" evidence="1">
    <location>
        <begin position="1"/>
        <end position="15"/>
    </location>
</feature>
<keyword evidence="3" id="KW-1185">Reference proteome</keyword>
<gene>
    <name evidence="2" type="ORF">MGAL_10B035571</name>
</gene>
<dbReference type="Proteomes" id="UP000596742">
    <property type="component" value="Unassembled WGS sequence"/>
</dbReference>
<proteinExistence type="predicted"/>
<feature type="chain" id="PRO_5032793405" evidence="1">
    <location>
        <begin position="16"/>
        <end position="112"/>
    </location>
</feature>
<protein>
    <submittedName>
        <fullName evidence="2">Uncharacterized protein</fullName>
    </submittedName>
</protein>
<dbReference type="EMBL" id="UYJE01007977">
    <property type="protein sequence ID" value="VDI59714.1"/>
    <property type="molecule type" value="Genomic_DNA"/>
</dbReference>